<accession>A0A517MFF9</accession>
<name>A0A517MFF9_9BACT</name>
<feature type="transmembrane region" description="Helical" evidence="1">
    <location>
        <begin position="17"/>
        <end position="34"/>
    </location>
</feature>
<sequence length="59" mass="6469">MIKDLVASLDYSLCAEIALGLFVATFVVIFYGALRLSSDASERFASIPLSDQVEDPRDE</sequence>
<keyword evidence="1" id="KW-0812">Transmembrane</keyword>
<dbReference type="Proteomes" id="UP000320672">
    <property type="component" value="Chromosome"/>
</dbReference>
<evidence type="ECO:0008006" key="4">
    <source>
        <dbReference type="Google" id="ProtNLM"/>
    </source>
</evidence>
<dbReference type="OrthoDB" id="290328at2"/>
<dbReference type="AlphaFoldDB" id="A0A517MFF9"/>
<keyword evidence="1" id="KW-1133">Transmembrane helix</keyword>
<dbReference type="KEGG" id="rml:FF011L_22570"/>
<proteinExistence type="predicted"/>
<keyword evidence="1" id="KW-0472">Membrane</keyword>
<dbReference type="RefSeq" id="WP_145351642.1">
    <property type="nucleotide sequence ID" value="NZ_CP036262.1"/>
</dbReference>
<keyword evidence="3" id="KW-1185">Reference proteome</keyword>
<evidence type="ECO:0000313" key="3">
    <source>
        <dbReference type="Proteomes" id="UP000320672"/>
    </source>
</evidence>
<evidence type="ECO:0000313" key="2">
    <source>
        <dbReference type="EMBL" id="QDS93487.1"/>
    </source>
</evidence>
<reference evidence="2 3" key="1">
    <citation type="submission" date="2019-02" db="EMBL/GenBank/DDBJ databases">
        <title>Deep-cultivation of Planctomycetes and their phenomic and genomic characterization uncovers novel biology.</title>
        <authorList>
            <person name="Wiegand S."/>
            <person name="Jogler M."/>
            <person name="Boedeker C."/>
            <person name="Pinto D."/>
            <person name="Vollmers J."/>
            <person name="Rivas-Marin E."/>
            <person name="Kohn T."/>
            <person name="Peeters S.H."/>
            <person name="Heuer A."/>
            <person name="Rast P."/>
            <person name="Oberbeckmann S."/>
            <person name="Bunk B."/>
            <person name="Jeske O."/>
            <person name="Meyerdierks A."/>
            <person name="Storesund J.E."/>
            <person name="Kallscheuer N."/>
            <person name="Luecker S."/>
            <person name="Lage O.M."/>
            <person name="Pohl T."/>
            <person name="Merkel B.J."/>
            <person name="Hornburger P."/>
            <person name="Mueller R.-W."/>
            <person name="Bruemmer F."/>
            <person name="Labrenz M."/>
            <person name="Spormann A.M."/>
            <person name="Op den Camp H."/>
            <person name="Overmann J."/>
            <person name="Amann R."/>
            <person name="Jetten M.S.M."/>
            <person name="Mascher T."/>
            <person name="Medema M.H."/>
            <person name="Devos D.P."/>
            <person name="Kaster A.-K."/>
            <person name="Ovreas L."/>
            <person name="Rohde M."/>
            <person name="Galperin M.Y."/>
            <person name="Jogler C."/>
        </authorList>
    </citation>
    <scope>NUCLEOTIDE SEQUENCE [LARGE SCALE GENOMIC DNA]</scope>
    <source>
        <strain evidence="2 3">FF011L</strain>
    </source>
</reference>
<organism evidence="2 3">
    <name type="scientific">Roseimaritima multifibrata</name>
    <dbReference type="NCBI Taxonomy" id="1930274"/>
    <lineage>
        <taxon>Bacteria</taxon>
        <taxon>Pseudomonadati</taxon>
        <taxon>Planctomycetota</taxon>
        <taxon>Planctomycetia</taxon>
        <taxon>Pirellulales</taxon>
        <taxon>Pirellulaceae</taxon>
        <taxon>Roseimaritima</taxon>
    </lineage>
</organism>
<dbReference type="EMBL" id="CP036262">
    <property type="protein sequence ID" value="QDS93487.1"/>
    <property type="molecule type" value="Genomic_DNA"/>
</dbReference>
<evidence type="ECO:0000256" key="1">
    <source>
        <dbReference type="SAM" id="Phobius"/>
    </source>
</evidence>
<protein>
    <recommendedName>
        <fullName evidence="4">Cbb3-type cytochrome oxidase component FixQ</fullName>
    </recommendedName>
</protein>
<gene>
    <name evidence="2" type="ORF">FF011L_22570</name>
</gene>